<dbReference type="Gene3D" id="3.40.50.1820">
    <property type="entry name" value="alpha/beta hydrolase"/>
    <property type="match status" value="1"/>
</dbReference>
<accession>A0A4R3HY64</accession>
<keyword evidence="3" id="KW-1185">Reference proteome</keyword>
<evidence type="ECO:0000313" key="3">
    <source>
        <dbReference type="Proteomes" id="UP000295793"/>
    </source>
</evidence>
<dbReference type="SUPFAM" id="SSF53474">
    <property type="entry name" value="alpha/beta-Hydrolases"/>
    <property type="match status" value="1"/>
</dbReference>
<dbReference type="InterPro" id="IPR000073">
    <property type="entry name" value="AB_hydrolase_1"/>
</dbReference>
<protein>
    <submittedName>
        <fullName evidence="2">Alpha/beta hydrolase family protein</fullName>
    </submittedName>
</protein>
<gene>
    <name evidence="2" type="ORF">BCF53_11770</name>
</gene>
<dbReference type="GO" id="GO:0016787">
    <property type="term" value="F:hydrolase activity"/>
    <property type="evidence" value="ECO:0007669"/>
    <property type="project" value="UniProtKB-KW"/>
</dbReference>
<dbReference type="EMBL" id="SLZR01000017">
    <property type="protein sequence ID" value="TCS38142.1"/>
    <property type="molecule type" value="Genomic_DNA"/>
</dbReference>
<dbReference type="AlphaFoldDB" id="A0A4R3HY64"/>
<dbReference type="Pfam" id="PF12697">
    <property type="entry name" value="Abhydrolase_6"/>
    <property type="match status" value="1"/>
</dbReference>
<proteinExistence type="predicted"/>
<dbReference type="InterPro" id="IPR029058">
    <property type="entry name" value="AB_hydrolase_fold"/>
</dbReference>
<sequence>MTRLWVPGWQFGAEVFEPLWQAMGDEAQPTLSYAEFTGSREEWLETTAAKLPADTTLVGWSLGALLACELALRSSQVTKVLVMNSSSHFVGRYGMQDHFARDFASYYKKDAVHTRKRFSRLVSSINAFKLLPLMLDSDQSDHLSWLYQIDVSRSKFSCPIHVLLAEADQLVPVFPASTGWQNIAESITTMPGEHALLWQNPDAVARWIGMHE</sequence>
<organism evidence="2 3">
    <name type="scientific">Reinekea marinisedimentorum</name>
    <dbReference type="NCBI Taxonomy" id="230495"/>
    <lineage>
        <taxon>Bacteria</taxon>
        <taxon>Pseudomonadati</taxon>
        <taxon>Pseudomonadota</taxon>
        <taxon>Gammaproteobacteria</taxon>
        <taxon>Oceanospirillales</taxon>
        <taxon>Saccharospirillaceae</taxon>
        <taxon>Reinekea</taxon>
    </lineage>
</organism>
<dbReference type="Proteomes" id="UP000295793">
    <property type="component" value="Unassembled WGS sequence"/>
</dbReference>
<comment type="caution">
    <text evidence="2">The sequence shown here is derived from an EMBL/GenBank/DDBJ whole genome shotgun (WGS) entry which is preliminary data.</text>
</comment>
<name>A0A4R3HY64_9GAMM</name>
<keyword evidence="2" id="KW-0378">Hydrolase</keyword>
<reference evidence="2 3" key="1">
    <citation type="submission" date="2019-03" db="EMBL/GenBank/DDBJ databases">
        <title>Genomic Encyclopedia of Archaeal and Bacterial Type Strains, Phase II (KMG-II): from individual species to whole genera.</title>
        <authorList>
            <person name="Goeker M."/>
        </authorList>
    </citation>
    <scope>NUCLEOTIDE SEQUENCE [LARGE SCALE GENOMIC DNA]</scope>
    <source>
        <strain evidence="2 3">DSM 15388</strain>
    </source>
</reference>
<evidence type="ECO:0000313" key="2">
    <source>
        <dbReference type="EMBL" id="TCS38142.1"/>
    </source>
</evidence>
<evidence type="ECO:0000259" key="1">
    <source>
        <dbReference type="Pfam" id="PF12697"/>
    </source>
</evidence>
<feature type="domain" description="AB hydrolase-1" evidence="1">
    <location>
        <begin position="6"/>
        <end position="206"/>
    </location>
</feature>
<dbReference type="OrthoDB" id="9780744at2"/>
<dbReference type="RefSeq" id="WP_132703129.1">
    <property type="nucleotide sequence ID" value="NZ_SLZR01000017.1"/>
</dbReference>